<evidence type="ECO:0000259" key="2">
    <source>
        <dbReference type="Pfam" id="PF13739"/>
    </source>
</evidence>
<evidence type="ECO:0000259" key="1">
    <source>
        <dbReference type="Pfam" id="PF11738"/>
    </source>
</evidence>
<feature type="domain" description="Deacetylase PdaC" evidence="2">
    <location>
        <begin position="37"/>
        <end position="139"/>
    </location>
</feature>
<dbReference type="Pfam" id="PF11738">
    <property type="entry name" value="DUF3298"/>
    <property type="match status" value="1"/>
</dbReference>
<organism evidence="3 4">
    <name type="scientific">Euzebyella marina</name>
    <dbReference type="NCBI Taxonomy" id="1761453"/>
    <lineage>
        <taxon>Bacteria</taxon>
        <taxon>Pseudomonadati</taxon>
        <taxon>Bacteroidota</taxon>
        <taxon>Flavobacteriia</taxon>
        <taxon>Flavobacteriales</taxon>
        <taxon>Flavobacteriaceae</taxon>
        <taxon>Euzebyella</taxon>
    </lineage>
</organism>
<proteinExistence type="predicted"/>
<dbReference type="InterPro" id="IPR021729">
    <property type="entry name" value="DUF3298"/>
</dbReference>
<dbReference type="InterPro" id="IPR037126">
    <property type="entry name" value="PdaC/RsiV-like_sf"/>
</dbReference>
<accession>A0A3G2LB83</accession>
<protein>
    <submittedName>
        <fullName evidence="3">DUF3298/DUF4163 domain-containing protein</fullName>
    </submittedName>
</protein>
<dbReference type="KEGG" id="emar:D1013_20100"/>
<name>A0A3G2LB83_9FLAO</name>
<sequence length="248" mass="28686">MKRTQIAILLFTFLFIACQEERTLVFEALILDETRCSECPEVVINIPKAVEKSKVGETINNSIQEEIIEILNYDDENDATTIKDAVKTFSQGYWDLKKLYPEETTVWEATIDGLVTFEDDSIITIELNTYLFTGGAHGYSSKRYLNFDKSNGVELENWQLFQDRKNFESFAEQKFRDQEQIPSEEPINSTGLMFDRDKFYLPENIGFTTEGIKLHYNPYEVASYADGPIEVTLPFKEVEPFLTKRTKS</sequence>
<dbReference type="EMBL" id="CP032050">
    <property type="protein sequence ID" value="AYN69515.1"/>
    <property type="molecule type" value="Genomic_DNA"/>
</dbReference>
<keyword evidence="4" id="KW-1185">Reference proteome</keyword>
<dbReference type="Gene3D" id="3.90.640.20">
    <property type="entry name" value="Heat-shock cognate protein, ATPase"/>
    <property type="match status" value="1"/>
</dbReference>
<dbReference type="Pfam" id="PF13739">
    <property type="entry name" value="PdaC"/>
    <property type="match status" value="1"/>
</dbReference>
<dbReference type="AlphaFoldDB" id="A0A3G2LB83"/>
<gene>
    <name evidence="3" type="ORF">D1013_20100</name>
</gene>
<dbReference type="OrthoDB" id="594879at2"/>
<evidence type="ECO:0000313" key="4">
    <source>
        <dbReference type="Proteomes" id="UP000276309"/>
    </source>
</evidence>
<dbReference type="RefSeq" id="WP_121850521.1">
    <property type="nucleotide sequence ID" value="NZ_CP032050.1"/>
</dbReference>
<evidence type="ECO:0000313" key="3">
    <source>
        <dbReference type="EMBL" id="AYN69515.1"/>
    </source>
</evidence>
<feature type="domain" description="DUF3298" evidence="1">
    <location>
        <begin position="165"/>
        <end position="236"/>
    </location>
</feature>
<dbReference type="PROSITE" id="PS51257">
    <property type="entry name" value="PROKAR_LIPOPROTEIN"/>
    <property type="match status" value="1"/>
</dbReference>
<dbReference type="InterPro" id="IPR025303">
    <property type="entry name" value="PdaC"/>
</dbReference>
<dbReference type="Gene3D" id="3.30.565.40">
    <property type="entry name" value="Fervidobacterium nodosum Rt17-B1 like"/>
    <property type="match status" value="1"/>
</dbReference>
<reference evidence="3 4" key="1">
    <citation type="submission" date="2018-08" db="EMBL/GenBank/DDBJ databases">
        <title>The reduced genetic potential of extracellular carbohydrate catabolism in Euzebyella marina RN62, a Flavobacteriia bacterium isolated from the hadal water.</title>
        <authorList>
            <person name="Xue C."/>
        </authorList>
    </citation>
    <scope>NUCLEOTIDE SEQUENCE [LARGE SCALE GENOMIC DNA]</scope>
    <source>
        <strain evidence="3 4">RN62</strain>
    </source>
</reference>
<dbReference type="Proteomes" id="UP000276309">
    <property type="component" value="Chromosome"/>
</dbReference>